<keyword evidence="2" id="KW-1185">Reference proteome</keyword>
<gene>
    <name evidence="1" type="ORF">DPM12_02410</name>
</gene>
<dbReference type="EMBL" id="QMIG01000001">
    <property type="protein sequence ID" value="RAW18914.1"/>
    <property type="molecule type" value="Genomic_DNA"/>
</dbReference>
<sequence length="368" mass="40233">MTRNNMVDIHTVAELCTRSGPFLSVYLDVSRNETDADHQLDVRWRSAREQLHARGAPSDLLDAVGHRVLSAPAHGGNVARMIVAAEDDILVDDIVRRPRSDEVLTWGQLPDVTSWLTDRAMMRPVLVVLADREGADLELHETWPDRVDEQETVEGGTEHINKVQVGGWSHKRYLRRSELRWRRNAEHVAPEIEKRVAAGVRLIVITGDVRAQKEIHDALSESTRELLVEIQAGGRHPGDSRESLDDAIDEAVQDVVLTDHLRIIRELEEEAGRAGAAAIGLDDVAAALIRGQVGTLLLAPTRAASRQLAPGDYPGLPLPGSARDEDELRADLAVLCAAAMTGADAVMAPRSLSADGVAALLRWNESTA</sequence>
<dbReference type="Proteomes" id="UP000250462">
    <property type="component" value="Unassembled WGS sequence"/>
</dbReference>
<dbReference type="AlphaFoldDB" id="A0A329R2P1"/>
<evidence type="ECO:0000313" key="2">
    <source>
        <dbReference type="Proteomes" id="UP000250462"/>
    </source>
</evidence>
<dbReference type="Gene3D" id="3.30.420.60">
    <property type="entry name" value="eRF1 domain 2"/>
    <property type="match status" value="1"/>
</dbReference>
<dbReference type="InterPro" id="IPR042226">
    <property type="entry name" value="eFR1_2_sf"/>
</dbReference>
<evidence type="ECO:0000313" key="1">
    <source>
        <dbReference type="EMBL" id="RAW18914.1"/>
    </source>
</evidence>
<proteinExistence type="predicted"/>
<protein>
    <recommendedName>
        <fullName evidence="3">Peptide chain release factor 1</fullName>
    </recommendedName>
</protein>
<name>A0A329R2P1_9ACTN</name>
<dbReference type="Pfam" id="PF18844">
    <property type="entry name" value="baeRF_family2"/>
    <property type="match status" value="1"/>
</dbReference>
<reference evidence="1 2" key="1">
    <citation type="submission" date="2018-06" db="EMBL/GenBank/DDBJ databases">
        <title>Phytoactinopolyspora halophila sp. nov., a novel halophilic actinomycete isolated from a saline soil in China.</title>
        <authorList>
            <person name="Tang S.-K."/>
        </authorList>
    </citation>
    <scope>NUCLEOTIDE SEQUENCE [LARGE SCALE GENOMIC DNA]</scope>
    <source>
        <strain evidence="1 2">YIM 96934</strain>
    </source>
</reference>
<accession>A0A329R2P1</accession>
<evidence type="ECO:0008006" key="3">
    <source>
        <dbReference type="Google" id="ProtNLM"/>
    </source>
</evidence>
<comment type="caution">
    <text evidence="1">The sequence shown here is derived from an EMBL/GenBank/DDBJ whole genome shotgun (WGS) entry which is preliminary data.</text>
</comment>
<dbReference type="OrthoDB" id="5179393at2"/>
<dbReference type="InterPro" id="IPR040701">
    <property type="entry name" value="Bact_RF_family2"/>
</dbReference>
<dbReference type="RefSeq" id="WP_112256625.1">
    <property type="nucleotide sequence ID" value="NZ_QMIG01000001.1"/>
</dbReference>
<organism evidence="1 2">
    <name type="scientific">Phytoactinopolyspora halophila</name>
    <dbReference type="NCBI Taxonomy" id="1981511"/>
    <lineage>
        <taxon>Bacteria</taxon>
        <taxon>Bacillati</taxon>
        <taxon>Actinomycetota</taxon>
        <taxon>Actinomycetes</taxon>
        <taxon>Jiangellales</taxon>
        <taxon>Jiangellaceae</taxon>
        <taxon>Phytoactinopolyspora</taxon>
    </lineage>
</organism>
<dbReference type="SUPFAM" id="SSF53137">
    <property type="entry name" value="Translational machinery components"/>
    <property type="match status" value="1"/>
</dbReference>